<dbReference type="PIRSF" id="PIRSF038885">
    <property type="entry name" value="COB"/>
    <property type="match status" value="1"/>
</dbReference>
<evidence type="ECO:0000256" key="16">
    <source>
        <dbReference type="ARBA" id="ARBA00023136"/>
    </source>
</evidence>
<comment type="function">
    <text evidence="1 19">Component of the ubiquinol-cytochrome c reductase complex (complex III or cytochrome b-c1 complex) that is part of the mitochondrial respiratory chain. The b-c1 complex mediates electron transfer from ubiquinol to cytochrome c. Contributes to the generation of a proton gradient across the mitochondrial membrane that is then used for ATP synthesis.</text>
</comment>
<sequence>MSTFRGLTYKMKKEVFLLPTPASISFMWNYGSLLGLCLGLQLVTGLFLAMQFSAAQGLSFESVLSIMNDVKGGWAIRLLHANGASLFFILIYLHLGRGLYYGSYRLMGVWMVGVMIVFTLMGTAFLGYVLPWGQMSFWGATVITNLVSAIPYLGESLVTWIWGGFSVGNPTLTRMFSLHFILPFMIVFLALSHLFLLHESGSWNPLGLSEDSDKVAFHPYFISKDFLGVSVLGSLTLASLFLFPDLFMDPDNFTPANPLATPAHIKPEWYFLFAYSILRSIPSKLGGVAALVLSILVLAFLPLTKSSSGRFSFLHSFTFWFQLNNFLILTWLGGAAVELPFTLVSKFITFSYFSVFISWGWWKSPEP</sequence>
<keyword evidence="13 18" id="KW-0408">Iron</keyword>
<evidence type="ECO:0000256" key="2">
    <source>
        <dbReference type="ARBA" id="ARBA00004448"/>
    </source>
</evidence>
<feature type="binding site" description="axial binding residue" evidence="18">
    <location>
        <position position="94"/>
    </location>
    <ligand>
        <name>heme b</name>
        <dbReference type="ChEBI" id="CHEBI:60344"/>
        <label>b566</label>
    </ligand>
    <ligandPart>
        <name>Fe</name>
        <dbReference type="ChEBI" id="CHEBI:18248"/>
    </ligandPart>
</feature>
<dbReference type="Pfam" id="PF00033">
    <property type="entry name" value="Cytochrome_B"/>
    <property type="match status" value="1"/>
</dbReference>
<geneLocation type="mitochondrion" evidence="22"/>
<dbReference type="Gene3D" id="1.20.810.10">
    <property type="entry name" value="Cytochrome Bc1 Complex, Chain C"/>
    <property type="match status" value="1"/>
</dbReference>
<dbReference type="InterPro" id="IPR005798">
    <property type="entry name" value="Cyt_b/b6_C"/>
</dbReference>
<dbReference type="Pfam" id="PF00032">
    <property type="entry name" value="Cytochrom_B_C"/>
    <property type="match status" value="1"/>
</dbReference>
<keyword evidence="16 19" id="KW-0472">Membrane</keyword>
<keyword evidence="11 19" id="KW-0249">Electron transport</keyword>
<comment type="similarity">
    <text evidence="19">Belongs to the cytochrome b family.</text>
</comment>
<dbReference type="InterPro" id="IPR016174">
    <property type="entry name" value="Di-haem_cyt_TM"/>
</dbReference>
<feature type="transmembrane region" description="Helical" evidence="19">
    <location>
        <begin position="285"/>
        <end position="305"/>
    </location>
</feature>
<keyword evidence="12 19" id="KW-1133">Transmembrane helix</keyword>
<dbReference type="GO" id="GO:0008121">
    <property type="term" value="F:quinol-cytochrome-c reductase activity"/>
    <property type="evidence" value="ECO:0007669"/>
    <property type="project" value="InterPro"/>
</dbReference>
<dbReference type="GO" id="GO:0016491">
    <property type="term" value="F:oxidoreductase activity"/>
    <property type="evidence" value="ECO:0007669"/>
    <property type="project" value="UniProtKB-UniRule"/>
</dbReference>
<evidence type="ECO:0000256" key="4">
    <source>
        <dbReference type="ARBA" id="ARBA00013531"/>
    </source>
</evidence>
<keyword evidence="9 18" id="KW-0479">Metal-binding</keyword>
<keyword evidence="14" id="KW-0830">Ubiquinone</keyword>
<evidence type="ECO:0000256" key="15">
    <source>
        <dbReference type="ARBA" id="ARBA00023128"/>
    </source>
</evidence>
<evidence type="ECO:0000259" key="20">
    <source>
        <dbReference type="PROSITE" id="PS51002"/>
    </source>
</evidence>
<keyword evidence="10" id="KW-0999">Mitochondrion inner membrane</keyword>
<evidence type="ECO:0000256" key="18">
    <source>
        <dbReference type="PIRSR" id="PIRSR038885-2"/>
    </source>
</evidence>
<evidence type="ECO:0000256" key="8">
    <source>
        <dbReference type="ARBA" id="ARBA00022692"/>
    </source>
</evidence>
<comment type="cofactor">
    <cofactor evidence="18">
        <name>heme</name>
        <dbReference type="ChEBI" id="CHEBI:30413"/>
    </cofactor>
    <text evidence="18">Binds 2 heme groups non-covalently.</text>
</comment>
<feature type="transmembrane region" description="Helical" evidence="19">
    <location>
        <begin position="107"/>
        <end position="129"/>
    </location>
</feature>
<evidence type="ECO:0000313" key="22">
    <source>
        <dbReference type="EMBL" id="AHB85656.1"/>
    </source>
</evidence>
<dbReference type="InterPro" id="IPR048260">
    <property type="entry name" value="Cytochrome_b_C_euk/bac"/>
</dbReference>
<dbReference type="InterPro" id="IPR027387">
    <property type="entry name" value="Cytb/b6-like_sf"/>
</dbReference>
<evidence type="ECO:0000256" key="3">
    <source>
        <dbReference type="ARBA" id="ARBA00011649"/>
    </source>
</evidence>
<evidence type="ECO:0000256" key="10">
    <source>
        <dbReference type="ARBA" id="ARBA00022792"/>
    </source>
</evidence>
<feature type="binding site" description="axial binding residue" evidence="18">
    <location>
        <position position="80"/>
    </location>
    <ligand>
        <name>heme b</name>
        <dbReference type="ChEBI" id="CHEBI:60344"/>
        <label>b562</label>
    </ligand>
    <ligandPart>
        <name>Fe</name>
        <dbReference type="ChEBI" id="CHEBI:18248"/>
    </ligandPart>
</feature>
<dbReference type="GO" id="GO:0006122">
    <property type="term" value="P:mitochondrial electron transport, ubiquinol to cytochrome c"/>
    <property type="evidence" value="ECO:0007669"/>
    <property type="project" value="TreeGrafter"/>
</dbReference>
<keyword evidence="15 19" id="KW-0496">Mitochondrion</keyword>
<feature type="transmembrane region" description="Helical" evidence="19">
    <location>
        <begin position="317"/>
        <end position="336"/>
    </location>
</feature>
<comment type="cofactor">
    <cofactor evidence="19">
        <name>heme b</name>
        <dbReference type="ChEBI" id="CHEBI:60344"/>
    </cofactor>
    <text evidence="19">Binds 2 heme groups non-covalently.</text>
</comment>
<dbReference type="InterPro" id="IPR030689">
    <property type="entry name" value="Cytochrome_b"/>
</dbReference>
<evidence type="ECO:0000256" key="1">
    <source>
        <dbReference type="ARBA" id="ARBA00002566"/>
    </source>
</evidence>
<dbReference type="InterPro" id="IPR036150">
    <property type="entry name" value="Cyt_b/b6_C_sf"/>
</dbReference>
<evidence type="ECO:0000256" key="9">
    <source>
        <dbReference type="ARBA" id="ARBA00022723"/>
    </source>
</evidence>
<dbReference type="SUPFAM" id="SSF81648">
    <property type="entry name" value="a domain/subunit of cytochrome bc1 complex (Ubiquinol-cytochrome c reductase)"/>
    <property type="match status" value="1"/>
</dbReference>
<feature type="transmembrane region" description="Helical" evidence="19">
    <location>
        <begin position="73"/>
        <end position="95"/>
    </location>
</feature>
<keyword evidence="8 19" id="KW-0812">Transmembrane</keyword>
<dbReference type="GO" id="GO:0045275">
    <property type="term" value="C:respiratory chain complex III"/>
    <property type="evidence" value="ECO:0007669"/>
    <property type="project" value="InterPro"/>
</dbReference>
<reference evidence="22" key="1">
    <citation type="submission" date="2013-09" db="EMBL/GenBank/DDBJ databases">
        <authorList>
            <person name="Dong W.-G."/>
            <person name="Song S."/>
            <person name="Jin D.-C."/>
            <person name="Guo X.-G."/>
            <person name="Shao R."/>
        </authorList>
    </citation>
    <scope>NUCLEOTIDE SEQUENCE</scope>
</reference>
<proteinExistence type="inferred from homology"/>
<evidence type="ECO:0000256" key="14">
    <source>
        <dbReference type="ARBA" id="ARBA00023075"/>
    </source>
</evidence>
<evidence type="ECO:0000256" key="7">
    <source>
        <dbReference type="ARBA" id="ARBA00022660"/>
    </source>
</evidence>
<dbReference type="GO" id="GO:0046872">
    <property type="term" value="F:metal ion binding"/>
    <property type="evidence" value="ECO:0007669"/>
    <property type="project" value="UniProtKB-UniRule"/>
</dbReference>
<dbReference type="CDD" id="cd00284">
    <property type="entry name" value="Cytochrome_b_N"/>
    <property type="match status" value="1"/>
</dbReference>
<dbReference type="InterPro" id="IPR005797">
    <property type="entry name" value="Cyt_b/b6_N"/>
</dbReference>
<comment type="subunit">
    <text evidence="3">The main subunits of complex b-c1 are: cytochrome b, cytochrome c1 and the Rieske protein.</text>
</comment>
<dbReference type="PANTHER" id="PTHR19271:SF16">
    <property type="entry name" value="CYTOCHROME B"/>
    <property type="match status" value="1"/>
</dbReference>
<feature type="transmembrane region" description="Helical" evidence="19">
    <location>
        <begin position="135"/>
        <end position="154"/>
    </location>
</feature>
<feature type="binding site" evidence="17">
    <location>
        <position position="198"/>
    </location>
    <ligand>
        <name>a ubiquinone</name>
        <dbReference type="ChEBI" id="CHEBI:16389"/>
    </ligand>
</feature>
<dbReference type="EMBL" id="KF647754">
    <property type="protein sequence ID" value="AHB85656.1"/>
    <property type="molecule type" value="Genomic_DNA"/>
</dbReference>
<keyword evidence="7 19" id="KW-0679">Respiratory chain</keyword>
<feature type="binding site" description="axial binding residue" evidence="18">
    <location>
        <position position="179"/>
    </location>
    <ligand>
        <name>heme b</name>
        <dbReference type="ChEBI" id="CHEBI:60344"/>
        <label>b562</label>
    </ligand>
    <ligandPart>
        <name>Fe</name>
        <dbReference type="ChEBI" id="CHEBI:18248"/>
    </ligandPart>
</feature>
<evidence type="ECO:0000256" key="5">
    <source>
        <dbReference type="ARBA" id="ARBA00022448"/>
    </source>
</evidence>
<dbReference type="GO" id="GO:0005743">
    <property type="term" value="C:mitochondrial inner membrane"/>
    <property type="evidence" value="ECO:0007669"/>
    <property type="project" value="UniProtKB-SubCell"/>
</dbReference>
<feature type="transmembrane region" description="Helical" evidence="19">
    <location>
        <begin position="343"/>
        <end position="362"/>
    </location>
</feature>
<evidence type="ECO:0000256" key="17">
    <source>
        <dbReference type="PIRSR" id="PIRSR038885-1"/>
    </source>
</evidence>
<evidence type="ECO:0000256" key="6">
    <source>
        <dbReference type="ARBA" id="ARBA00022617"/>
    </source>
</evidence>
<reference evidence="22" key="2">
    <citation type="journal article" date="2014" name="BMC Genomics">
        <title>Fragmented mitochondrial genomes of the rat lice, Polyplax asiatica and Polyplax spinulosa: intra-genus variation in fragmentation pattern and a possible link between the extent of fragmentation and the length of life cycle.</title>
        <authorList>
            <person name="Dong W.G."/>
            <person name="Song S."/>
            <person name="Jin D.C."/>
            <person name="Guo X.G."/>
            <person name="Shao R."/>
        </authorList>
    </citation>
    <scope>NUCLEOTIDE SEQUENCE</scope>
</reference>
<dbReference type="SUPFAM" id="SSF81342">
    <property type="entry name" value="Transmembrane di-heme cytochromes"/>
    <property type="match status" value="1"/>
</dbReference>
<dbReference type="CDD" id="cd00290">
    <property type="entry name" value="cytochrome_b_C"/>
    <property type="match status" value="1"/>
</dbReference>
<evidence type="ECO:0000259" key="21">
    <source>
        <dbReference type="PROSITE" id="PS51003"/>
    </source>
</evidence>
<organism evidence="22">
    <name type="scientific">Polyplax asiatica</name>
    <dbReference type="NCBI Taxonomy" id="1425297"/>
    <lineage>
        <taxon>Eukaryota</taxon>
        <taxon>Metazoa</taxon>
        <taxon>Ecdysozoa</taxon>
        <taxon>Arthropoda</taxon>
        <taxon>Hexapoda</taxon>
        <taxon>Insecta</taxon>
        <taxon>Pterygota</taxon>
        <taxon>Neoptera</taxon>
        <taxon>Paraneoptera</taxon>
        <taxon>Psocodea</taxon>
        <taxon>Troctomorpha</taxon>
        <taxon>Phthiraptera</taxon>
        <taxon>Anoplura</taxon>
        <taxon>Polyplacidae</taxon>
        <taxon>Polyplax</taxon>
    </lineage>
</organism>
<feature type="binding site" description="axial binding residue" evidence="18">
    <location>
        <position position="193"/>
    </location>
    <ligand>
        <name>heme b</name>
        <dbReference type="ChEBI" id="CHEBI:60344"/>
        <label>b566</label>
    </ligand>
    <ligandPart>
        <name>Fe</name>
        <dbReference type="ChEBI" id="CHEBI:18248"/>
    </ligandPart>
</feature>
<name>V9PXI8_9NEOP</name>
<evidence type="ECO:0000256" key="11">
    <source>
        <dbReference type="ARBA" id="ARBA00022982"/>
    </source>
</evidence>
<evidence type="ECO:0000256" key="12">
    <source>
        <dbReference type="ARBA" id="ARBA00022989"/>
    </source>
</evidence>
<feature type="transmembrane region" description="Helical" evidence="19">
    <location>
        <begin position="226"/>
        <end position="243"/>
    </location>
</feature>
<dbReference type="PROSITE" id="PS51002">
    <property type="entry name" value="CYTB_NTER"/>
    <property type="match status" value="1"/>
</dbReference>
<dbReference type="InterPro" id="IPR048259">
    <property type="entry name" value="Cytochrome_b_N_euk/bac"/>
</dbReference>
<evidence type="ECO:0000256" key="13">
    <source>
        <dbReference type="ARBA" id="ARBA00023004"/>
    </source>
</evidence>
<feature type="domain" description="Cytochrome b/b6 C-terminal region profile" evidence="21">
    <location>
        <begin position="207"/>
        <end position="367"/>
    </location>
</feature>
<dbReference type="AlphaFoldDB" id="V9PXI8"/>
<accession>V9PXI8</accession>
<keyword evidence="5 19" id="KW-0813">Transport</keyword>
<keyword evidence="6 18" id="KW-0349">Heme</keyword>
<evidence type="ECO:0000256" key="19">
    <source>
        <dbReference type="RuleBase" id="RU362117"/>
    </source>
</evidence>
<dbReference type="PANTHER" id="PTHR19271">
    <property type="entry name" value="CYTOCHROME B"/>
    <property type="match status" value="1"/>
</dbReference>
<feature type="transmembrane region" description="Helical" evidence="19">
    <location>
        <begin position="175"/>
        <end position="196"/>
    </location>
</feature>
<feature type="domain" description="Cytochrome b/b6 N-terminal region profile" evidence="20">
    <location>
        <begin position="1"/>
        <end position="206"/>
    </location>
</feature>
<dbReference type="PROSITE" id="PS51003">
    <property type="entry name" value="CYTB_CTER"/>
    <property type="match status" value="1"/>
</dbReference>
<protein>
    <recommendedName>
        <fullName evidence="4 19">Cytochrome b</fullName>
    </recommendedName>
</protein>
<gene>
    <name evidence="22" type="primary">cob</name>
</gene>
<comment type="subcellular location">
    <subcellularLocation>
        <location evidence="2">Mitochondrion inner membrane</location>
        <topology evidence="2">Multi-pass membrane protein</topology>
    </subcellularLocation>
</comment>